<dbReference type="Gene3D" id="3.30.780.10">
    <property type="entry name" value="SUI1-like domain"/>
    <property type="match status" value="1"/>
</dbReference>
<keyword evidence="5" id="KW-0687">Ribonucleoprotein</keyword>
<dbReference type="OMA" id="RCANPKK"/>
<dbReference type="PANTHER" id="PTHR13477:SF0">
    <property type="entry name" value="LARGE RIBOSOMAL SUBUNIT PROTEIN ML49"/>
    <property type="match status" value="1"/>
</dbReference>
<dbReference type="PANTHER" id="PTHR13477">
    <property type="entry name" value="MITOCHONDRIAL 39S RIBOSOMAL PROTEIN L49"/>
    <property type="match status" value="1"/>
</dbReference>
<evidence type="ECO:0000313" key="7">
    <source>
        <dbReference type="EMBL" id="KJA18583.1"/>
    </source>
</evidence>
<evidence type="ECO:0000313" key="8">
    <source>
        <dbReference type="Proteomes" id="UP000054270"/>
    </source>
</evidence>
<dbReference type="EMBL" id="KN817587">
    <property type="protein sequence ID" value="KJA18583.1"/>
    <property type="molecule type" value="Genomic_DNA"/>
</dbReference>
<dbReference type="STRING" id="945553.A0A0D2M5X9"/>
<keyword evidence="8" id="KW-1185">Reference proteome</keyword>
<evidence type="ECO:0000256" key="3">
    <source>
        <dbReference type="ARBA" id="ARBA00022980"/>
    </source>
</evidence>
<dbReference type="GO" id="GO:0005762">
    <property type="term" value="C:mitochondrial large ribosomal subunit"/>
    <property type="evidence" value="ECO:0007669"/>
    <property type="project" value="TreeGrafter"/>
</dbReference>
<dbReference type="GO" id="GO:0003735">
    <property type="term" value="F:structural constituent of ribosome"/>
    <property type="evidence" value="ECO:0007669"/>
    <property type="project" value="InterPro"/>
</dbReference>
<feature type="non-terminal residue" evidence="7">
    <location>
        <position position="87"/>
    </location>
</feature>
<comment type="subcellular location">
    <subcellularLocation>
        <location evidence="1">Mitochondrion</location>
    </subcellularLocation>
</comment>
<evidence type="ECO:0000256" key="5">
    <source>
        <dbReference type="ARBA" id="ARBA00023274"/>
    </source>
</evidence>
<sequence length="87" mass="9918">YFVPRNTKGNLPVYTDIRNAGSRHLVLVRNIEGNASALARDLSKSLFEADTHEASRLKIQFNHSRHLTISGGRWKEEIVAWLKNKGF</sequence>
<evidence type="ECO:0000256" key="2">
    <source>
        <dbReference type="ARBA" id="ARBA00005677"/>
    </source>
</evidence>
<dbReference type="GO" id="GO:0006412">
    <property type="term" value="P:translation"/>
    <property type="evidence" value="ECO:0007669"/>
    <property type="project" value="InterPro"/>
</dbReference>
<dbReference type="OrthoDB" id="19439at2759"/>
<reference evidence="8" key="1">
    <citation type="submission" date="2014-04" db="EMBL/GenBank/DDBJ databases">
        <title>Evolutionary Origins and Diversification of the Mycorrhizal Mutualists.</title>
        <authorList>
            <consortium name="DOE Joint Genome Institute"/>
            <consortium name="Mycorrhizal Genomics Consortium"/>
            <person name="Kohler A."/>
            <person name="Kuo A."/>
            <person name="Nagy L.G."/>
            <person name="Floudas D."/>
            <person name="Copeland A."/>
            <person name="Barry K.W."/>
            <person name="Cichocki N."/>
            <person name="Veneault-Fourrey C."/>
            <person name="LaButti K."/>
            <person name="Lindquist E.A."/>
            <person name="Lipzen A."/>
            <person name="Lundell T."/>
            <person name="Morin E."/>
            <person name="Murat C."/>
            <person name="Riley R."/>
            <person name="Ohm R."/>
            <person name="Sun H."/>
            <person name="Tunlid A."/>
            <person name="Henrissat B."/>
            <person name="Grigoriev I.V."/>
            <person name="Hibbett D.S."/>
            <person name="Martin F."/>
        </authorList>
    </citation>
    <scope>NUCLEOTIDE SEQUENCE [LARGE SCALE GENOMIC DNA]</scope>
    <source>
        <strain evidence="8">FD-334 SS-4</strain>
    </source>
</reference>
<evidence type="ECO:0000256" key="6">
    <source>
        <dbReference type="ARBA" id="ARBA00035191"/>
    </source>
</evidence>
<protein>
    <recommendedName>
        <fullName evidence="6">Large ribosomal subunit protein mL49</fullName>
    </recommendedName>
</protein>
<organism evidence="7 8">
    <name type="scientific">Hypholoma sublateritium (strain FD-334 SS-4)</name>
    <dbReference type="NCBI Taxonomy" id="945553"/>
    <lineage>
        <taxon>Eukaryota</taxon>
        <taxon>Fungi</taxon>
        <taxon>Dikarya</taxon>
        <taxon>Basidiomycota</taxon>
        <taxon>Agaricomycotina</taxon>
        <taxon>Agaricomycetes</taxon>
        <taxon>Agaricomycetidae</taxon>
        <taxon>Agaricales</taxon>
        <taxon>Agaricineae</taxon>
        <taxon>Strophariaceae</taxon>
        <taxon>Hypholoma</taxon>
    </lineage>
</organism>
<name>A0A0D2M5X9_HYPSF</name>
<dbReference type="Pfam" id="PF05046">
    <property type="entry name" value="Img2"/>
    <property type="match status" value="1"/>
</dbReference>
<comment type="similarity">
    <text evidence="2">Belongs to the mitochondrion-specific ribosomal protein mL49 family.</text>
</comment>
<evidence type="ECO:0000256" key="4">
    <source>
        <dbReference type="ARBA" id="ARBA00023128"/>
    </source>
</evidence>
<keyword evidence="4" id="KW-0496">Mitochondrion</keyword>
<dbReference type="Proteomes" id="UP000054270">
    <property type="component" value="Unassembled WGS sequence"/>
</dbReference>
<dbReference type="InterPro" id="IPR007740">
    <property type="entry name" value="Ribosomal_mL49"/>
</dbReference>
<accession>A0A0D2M5X9</accession>
<evidence type="ECO:0000256" key="1">
    <source>
        <dbReference type="ARBA" id="ARBA00004173"/>
    </source>
</evidence>
<keyword evidence="3" id="KW-0689">Ribosomal protein</keyword>
<proteinExistence type="inferred from homology"/>
<feature type="non-terminal residue" evidence="7">
    <location>
        <position position="1"/>
    </location>
</feature>
<dbReference type="AlphaFoldDB" id="A0A0D2M5X9"/>
<gene>
    <name evidence="7" type="ORF">HYPSUDRAFT_169077</name>
</gene>